<organism evidence="4 5">
    <name type="scientific">Candidatus Acutalibacter pullistercoris</name>
    <dbReference type="NCBI Taxonomy" id="2838418"/>
    <lineage>
        <taxon>Bacteria</taxon>
        <taxon>Bacillati</taxon>
        <taxon>Bacillota</taxon>
        <taxon>Clostridia</taxon>
        <taxon>Eubacteriales</taxon>
        <taxon>Acutalibacteraceae</taxon>
        <taxon>Acutalibacter</taxon>
    </lineage>
</organism>
<evidence type="ECO:0000259" key="3">
    <source>
        <dbReference type="PROSITE" id="PS50305"/>
    </source>
</evidence>
<dbReference type="Gene3D" id="3.40.50.1220">
    <property type="entry name" value="TPP-binding domain"/>
    <property type="match status" value="1"/>
</dbReference>
<comment type="caution">
    <text evidence="2">Lacks conserved residue(s) required for the propagation of feature annotation.</text>
</comment>
<evidence type="ECO:0000313" key="4">
    <source>
        <dbReference type="EMBL" id="HIY27360.1"/>
    </source>
</evidence>
<dbReference type="GO" id="GO:0070403">
    <property type="term" value="F:NAD+ binding"/>
    <property type="evidence" value="ECO:0007669"/>
    <property type="project" value="TreeGrafter"/>
</dbReference>
<reference evidence="4" key="1">
    <citation type="journal article" date="2021" name="PeerJ">
        <title>Extensive microbial diversity within the chicken gut microbiome revealed by metagenomics and culture.</title>
        <authorList>
            <person name="Gilroy R."/>
            <person name="Ravi A."/>
            <person name="Getino M."/>
            <person name="Pursley I."/>
            <person name="Horton D.L."/>
            <person name="Alikhan N.F."/>
            <person name="Baker D."/>
            <person name="Gharbi K."/>
            <person name="Hall N."/>
            <person name="Watson M."/>
            <person name="Adriaenssens E.M."/>
            <person name="Foster-Nyarko E."/>
            <person name="Jarju S."/>
            <person name="Secka A."/>
            <person name="Antonio M."/>
            <person name="Oren A."/>
            <person name="Chaudhuri R.R."/>
            <person name="La Ragione R."/>
            <person name="Hildebrand F."/>
            <person name="Pallen M.J."/>
        </authorList>
    </citation>
    <scope>NUCLEOTIDE SEQUENCE</scope>
    <source>
        <strain evidence="4">1282</strain>
    </source>
</reference>
<evidence type="ECO:0000313" key="5">
    <source>
        <dbReference type="Proteomes" id="UP000823915"/>
    </source>
</evidence>
<dbReference type="PANTHER" id="PTHR11085:SF10">
    <property type="entry name" value="NAD-DEPENDENT PROTEIN DEACYLASE SIRTUIN-5, MITOCHONDRIAL-RELATED"/>
    <property type="match status" value="1"/>
</dbReference>
<dbReference type="SUPFAM" id="SSF52467">
    <property type="entry name" value="DHS-like NAD/FAD-binding domain"/>
    <property type="match status" value="1"/>
</dbReference>
<name>A0A9D1YEF9_9FIRM</name>
<gene>
    <name evidence="4" type="ORF">H9838_09345</name>
</gene>
<dbReference type="GO" id="GO:0017136">
    <property type="term" value="F:histone deacetylase activity, NAD-dependent"/>
    <property type="evidence" value="ECO:0007669"/>
    <property type="project" value="TreeGrafter"/>
</dbReference>
<dbReference type="InterPro" id="IPR026590">
    <property type="entry name" value="Ssirtuin_cat_dom"/>
</dbReference>
<proteinExistence type="predicted"/>
<feature type="binding site" evidence="2">
    <location>
        <position position="197"/>
    </location>
    <ligand>
        <name>Zn(2+)</name>
        <dbReference type="ChEBI" id="CHEBI:29105"/>
    </ligand>
</feature>
<evidence type="ECO:0000256" key="1">
    <source>
        <dbReference type="ARBA" id="ARBA00023027"/>
    </source>
</evidence>
<comment type="caution">
    <text evidence="4">The sequence shown here is derived from an EMBL/GenBank/DDBJ whole genome shotgun (WGS) entry which is preliminary data.</text>
</comment>
<feature type="binding site" evidence="2">
    <location>
        <position position="145"/>
    </location>
    <ligand>
        <name>Zn(2+)</name>
        <dbReference type="ChEBI" id="CHEBI:29105"/>
    </ligand>
</feature>
<dbReference type="InterPro" id="IPR029035">
    <property type="entry name" value="DHS-like_NAD/FAD-binding_dom"/>
</dbReference>
<keyword evidence="1" id="KW-0520">NAD</keyword>
<dbReference type="PROSITE" id="PS50305">
    <property type="entry name" value="SIRTUIN"/>
    <property type="match status" value="1"/>
</dbReference>
<dbReference type="PANTHER" id="PTHR11085">
    <property type="entry name" value="NAD-DEPENDENT PROTEIN DEACYLASE SIRTUIN-5, MITOCHONDRIAL-RELATED"/>
    <property type="match status" value="1"/>
</dbReference>
<dbReference type="GO" id="GO:0046872">
    <property type="term" value="F:metal ion binding"/>
    <property type="evidence" value="ECO:0007669"/>
    <property type="project" value="UniProtKB-KW"/>
</dbReference>
<keyword evidence="2" id="KW-0479">Metal-binding</keyword>
<dbReference type="AlphaFoldDB" id="A0A9D1YEF9"/>
<protein>
    <submittedName>
        <fullName evidence="4">Sir2 silent information regulator family NAD-dependent deacetylase</fullName>
    </submittedName>
</protein>
<feature type="binding site" evidence="2">
    <location>
        <position position="200"/>
    </location>
    <ligand>
        <name>Zn(2+)</name>
        <dbReference type="ChEBI" id="CHEBI:29105"/>
    </ligand>
</feature>
<feature type="domain" description="Deacetylase sirtuin-type" evidence="3">
    <location>
        <begin position="8"/>
        <end position="303"/>
    </location>
</feature>
<sequence length="303" mass="33944">MYSKTVTGKSTKSSLAELRSVLDQAEAVFVGAGAGLSVSAGFAYSGPRFRQYFSDFEEKYGFHDMYTGGFTRFASPEEQWAYWSRMIFLNRYCPPPKPVYQNLRKLVGDKDYFVLTTNVDHCFQKAGFDKARLFYTQGDYGLWQCSRPCHQKTYDNETVVRQMLQAQGFSIQEDGALALPLGTVPKRTVPTELVPRCPKCGAPMSMNLRADATFVEDDGWHAAAARYQGFVERHGKSAVLYLELGVGMNTPGIIKYNFWQQAYENPNAVYACVNQGQAWAPRELEGRSLAVEGDIGEVLKLCG</sequence>
<feature type="binding site" evidence="2">
    <location>
        <position position="149"/>
    </location>
    <ligand>
        <name>Zn(2+)</name>
        <dbReference type="ChEBI" id="CHEBI:29105"/>
    </ligand>
</feature>
<reference evidence="4" key="2">
    <citation type="submission" date="2021-04" db="EMBL/GenBank/DDBJ databases">
        <authorList>
            <person name="Gilroy R."/>
        </authorList>
    </citation>
    <scope>NUCLEOTIDE SEQUENCE</scope>
    <source>
        <strain evidence="4">1282</strain>
    </source>
</reference>
<evidence type="ECO:0000256" key="2">
    <source>
        <dbReference type="PROSITE-ProRule" id="PRU00236"/>
    </source>
</evidence>
<dbReference type="Proteomes" id="UP000823915">
    <property type="component" value="Unassembled WGS sequence"/>
</dbReference>
<dbReference type="InterPro" id="IPR050134">
    <property type="entry name" value="NAD-dep_sirtuin_deacylases"/>
</dbReference>
<keyword evidence="2" id="KW-0862">Zinc</keyword>
<dbReference type="EMBL" id="DXDU01000151">
    <property type="protein sequence ID" value="HIY27360.1"/>
    <property type="molecule type" value="Genomic_DNA"/>
</dbReference>
<accession>A0A9D1YEF9</accession>